<accession>G7V7J3</accession>
<dbReference type="AlphaFoldDB" id="G7V7J3"/>
<dbReference type="EMBL" id="CP003096">
    <property type="protein sequence ID" value="AER66155.1"/>
    <property type="molecule type" value="Genomic_DNA"/>
</dbReference>
<dbReference type="eggNOG" id="ENOG503393R">
    <property type="taxonomic scope" value="Bacteria"/>
</dbReference>
<protein>
    <submittedName>
        <fullName evidence="1">Uncharacterized protein</fullName>
    </submittedName>
</protein>
<proteinExistence type="predicted"/>
<reference evidence="2" key="1">
    <citation type="submission" date="2011-10" db="EMBL/GenBank/DDBJ databases">
        <title>The complete genome of chromosome of Thermovirga lienii DSM 17291.</title>
        <authorList>
            <consortium name="US DOE Joint Genome Institute (JGI-PGF)"/>
            <person name="Lucas S."/>
            <person name="Copeland A."/>
            <person name="Lapidus A."/>
            <person name="Glavina del Rio T."/>
            <person name="Dalin E."/>
            <person name="Tice H."/>
            <person name="Bruce D."/>
            <person name="Goodwin L."/>
            <person name="Pitluck S."/>
            <person name="Peters L."/>
            <person name="Mikhailova N."/>
            <person name="Saunders E."/>
            <person name="Kyrpides N."/>
            <person name="Mavromatis K."/>
            <person name="Ivanova N."/>
            <person name="Last F.I."/>
            <person name="Brettin T."/>
            <person name="Detter J.C."/>
            <person name="Han C."/>
            <person name="Larimer F."/>
            <person name="Land M."/>
            <person name="Hauser L."/>
            <person name="Markowitz V."/>
            <person name="Cheng J.-F."/>
            <person name="Hugenholtz P."/>
            <person name="Woyke T."/>
            <person name="Wu D."/>
            <person name="Spring S."/>
            <person name="Schroeder M."/>
            <person name="Brambilla E.-M."/>
            <person name="Klenk H.-P."/>
            <person name="Eisen J.A."/>
        </authorList>
    </citation>
    <scope>NUCLEOTIDE SEQUENCE [LARGE SCALE GENOMIC DNA]</scope>
    <source>
        <strain evidence="2">ATCC BAA-1197 / DSM 17291 / Cas60314</strain>
    </source>
</reference>
<sequence>METQKSIDKLAETLGAVTARLVESVSRSNQLAGGLSPQLQELFDRWLSIIADEVLKSKDPMGKINIEETSKRIGIDKSSVICLLQYLHRQGVVEIKEVTLVPGNGTDPEVCDCLIKR</sequence>
<keyword evidence="2" id="KW-1185">Reference proteome</keyword>
<dbReference type="KEGG" id="tli:Tlie_0420"/>
<dbReference type="STRING" id="580340.Tlie_0420"/>
<organism evidence="1 2">
    <name type="scientific">Thermovirga lienii (strain ATCC BAA-1197 / DSM 17291 / Cas60314)</name>
    <dbReference type="NCBI Taxonomy" id="580340"/>
    <lineage>
        <taxon>Bacteria</taxon>
        <taxon>Thermotogati</taxon>
        <taxon>Synergistota</taxon>
        <taxon>Synergistia</taxon>
        <taxon>Synergistales</taxon>
        <taxon>Thermovirgaceae</taxon>
        <taxon>Thermovirga</taxon>
    </lineage>
</organism>
<reference evidence="1 2" key="2">
    <citation type="journal article" date="2012" name="Stand. Genomic Sci.">
        <title>Genome sequence of the moderately thermophilic, amino-acid-degrading and sulfur-reducing bacterium Thermovirga lienii type strain (Cas60314(T)).</title>
        <authorList>
            <person name="Goker M."/>
            <person name="Saunders E."/>
            <person name="Lapidus A."/>
            <person name="Nolan M."/>
            <person name="Lucas S."/>
            <person name="Hammon N."/>
            <person name="Deshpande S."/>
            <person name="Cheng J.F."/>
            <person name="Han C."/>
            <person name="Tapia R."/>
            <person name="Goodwin L.A."/>
            <person name="Pitluck S."/>
            <person name="Liolios K."/>
            <person name="Mavromatis K."/>
            <person name="Pagani I."/>
            <person name="Ivanova N."/>
            <person name="Mikhailova N."/>
            <person name="Pati A."/>
            <person name="Chen A."/>
            <person name="Palaniappan K."/>
            <person name="Land M."/>
            <person name="Chang Y.J."/>
            <person name="Jeffries C.D."/>
            <person name="Brambilla E.M."/>
            <person name="Rohde M."/>
            <person name="Spring S."/>
            <person name="Detter J.C."/>
            <person name="Woyke T."/>
            <person name="Bristow J."/>
            <person name="Eisen J.A."/>
            <person name="Markowitz V."/>
            <person name="Hugenholtz P."/>
            <person name="Kyrpides N.C."/>
            <person name="Klenk H.P."/>
        </authorList>
    </citation>
    <scope>NUCLEOTIDE SEQUENCE [LARGE SCALE GENOMIC DNA]</scope>
    <source>
        <strain evidence="2">ATCC BAA-1197 / DSM 17291 / Cas60314</strain>
    </source>
</reference>
<dbReference type="OrthoDB" id="6158at2"/>
<evidence type="ECO:0000313" key="2">
    <source>
        <dbReference type="Proteomes" id="UP000005868"/>
    </source>
</evidence>
<dbReference type="Proteomes" id="UP000005868">
    <property type="component" value="Chromosome"/>
</dbReference>
<gene>
    <name evidence="1" type="ordered locus">Tlie_0420</name>
</gene>
<name>G7V7J3_THELD</name>
<dbReference type="HOGENOM" id="CLU_2021866_0_0_0"/>
<evidence type="ECO:0000313" key="1">
    <source>
        <dbReference type="EMBL" id="AER66155.1"/>
    </source>
</evidence>